<dbReference type="AlphaFoldDB" id="A0AAW2CXA0"/>
<dbReference type="InterPro" id="IPR052929">
    <property type="entry name" value="RNase_H-like_EbsB-rel"/>
</dbReference>
<organism evidence="2 3">
    <name type="scientific">Lithocarpus litseifolius</name>
    <dbReference type="NCBI Taxonomy" id="425828"/>
    <lineage>
        <taxon>Eukaryota</taxon>
        <taxon>Viridiplantae</taxon>
        <taxon>Streptophyta</taxon>
        <taxon>Embryophyta</taxon>
        <taxon>Tracheophyta</taxon>
        <taxon>Spermatophyta</taxon>
        <taxon>Magnoliopsida</taxon>
        <taxon>eudicotyledons</taxon>
        <taxon>Gunneridae</taxon>
        <taxon>Pentapetalae</taxon>
        <taxon>rosids</taxon>
        <taxon>fabids</taxon>
        <taxon>Fagales</taxon>
        <taxon>Fagaceae</taxon>
        <taxon>Lithocarpus</taxon>
    </lineage>
</organism>
<dbReference type="InterPro" id="IPR012337">
    <property type="entry name" value="RNaseH-like_sf"/>
</dbReference>
<dbReference type="Proteomes" id="UP001459277">
    <property type="component" value="Unassembled WGS sequence"/>
</dbReference>
<sequence>MQLWRSRGSFSRDEQLGMELEFQAAQDPPIPSVCLSQTSWLPPEPGVYKANVDGAVFKNLSCVGIGVLIRDYEGQVVAALSQRFFAPLGPFEVEAKAMEAAVIFARDVGIQNIIFEGDSLQVYNCLHGTSKAPPAVANVLNGILFHLQSFRSFSFSHIRREGNKASHILAQHAQFVGDFAAWVEETPSFLETVIASDVPDCL</sequence>
<name>A0AAW2CXA0_9ROSI</name>
<dbReference type="InterPro" id="IPR044730">
    <property type="entry name" value="RNase_H-like_dom_plant"/>
</dbReference>
<dbReference type="CDD" id="cd06222">
    <property type="entry name" value="RNase_H_like"/>
    <property type="match status" value="1"/>
</dbReference>
<dbReference type="InterPro" id="IPR036397">
    <property type="entry name" value="RNaseH_sf"/>
</dbReference>
<comment type="caution">
    <text evidence="2">The sequence shown here is derived from an EMBL/GenBank/DDBJ whole genome shotgun (WGS) entry which is preliminary data.</text>
</comment>
<gene>
    <name evidence="2" type="ORF">SO802_015954</name>
</gene>
<accession>A0AAW2CXA0</accession>
<feature type="domain" description="RNase H type-1" evidence="1">
    <location>
        <begin position="51"/>
        <end position="173"/>
    </location>
</feature>
<dbReference type="SUPFAM" id="SSF53098">
    <property type="entry name" value="Ribonuclease H-like"/>
    <property type="match status" value="1"/>
</dbReference>
<dbReference type="GO" id="GO:0004523">
    <property type="term" value="F:RNA-DNA hybrid ribonuclease activity"/>
    <property type="evidence" value="ECO:0007669"/>
    <property type="project" value="InterPro"/>
</dbReference>
<protein>
    <recommendedName>
        <fullName evidence="1">RNase H type-1 domain-containing protein</fullName>
    </recommendedName>
</protein>
<dbReference type="Gene3D" id="3.30.420.10">
    <property type="entry name" value="Ribonuclease H-like superfamily/Ribonuclease H"/>
    <property type="match status" value="1"/>
</dbReference>
<proteinExistence type="predicted"/>
<dbReference type="GO" id="GO:0003676">
    <property type="term" value="F:nucleic acid binding"/>
    <property type="evidence" value="ECO:0007669"/>
    <property type="project" value="InterPro"/>
</dbReference>
<keyword evidence="3" id="KW-1185">Reference proteome</keyword>
<dbReference type="PANTHER" id="PTHR47074">
    <property type="entry name" value="BNAC02G40300D PROTEIN"/>
    <property type="match status" value="1"/>
</dbReference>
<dbReference type="Pfam" id="PF13456">
    <property type="entry name" value="RVT_3"/>
    <property type="match status" value="1"/>
</dbReference>
<evidence type="ECO:0000313" key="2">
    <source>
        <dbReference type="EMBL" id="KAL0002173.1"/>
    </source>
</evidence>
<dbReference type="PANTHER" id="PTHR47074:SF48">
    <property type="entry name" value="POLYNUCLEOTIDYL TRANSFERASE, RIBONUCLEASE H-LIKE SUPERFAMILY PROTEIN"/>
    <property type="match status" value="1"/>
</dbReference>
<dbReference type="EMBL" id="JAZDWU010000005">
    <property type="protein sequence ID" value="KAL0002173.1"/>
    <property type="molecule type" value="Genomic_DNA"/>
</dbReference>
<evidence type="ECO:0000259" key="1">
    <source>
        <dbReference type="Pfam" id="PF13456"/>
    </source>
</evidence>
<evidence type="ECO:0000313" key="3">
    <source>
        <dbReference type="Proteomes" id="UP001459277"/>
    </source>
</evidence>
<reference evidence="2 3" key="1">
    <citation type="submission" date="2024-01" db="EMBL/GenBank/DDBJ databases">
        <title>A telomere-to-telomere, gap-free genome of sweet tea (Lithocarpus litseifolius).</title>
        <authorList>
            <person name="Zhou J."/>
        </authorList>
    </citation>
    <scope>NUCLEOTIDE SEQUENCE [LARGE SCALE GENOMIC DNA]</scope>
    <source>
        <strain evidence="2">Zhou-2022a</strain>
        <tissue evidence="2">Leaf</tissue>
    </source>
</reference>
<dbReference type="InterPro" id="IPR002156">
    <property type="entry name" value="RNaseH_domain"/>
</dbReference>